<sequence length="122" mass="14084">MCRQSYLTFASCKCQLRYQHEPCAHGPASPSCRGRRTVLVPARNPICYQHAFIQHQQQRARERDQKYQERRKQRQLNSGAASARVVGGTSLTLFSVGSDAWKREMQVMLASAGRRESWWNGW</sequence>
<name>A0ABR1REL5_9PEZI</name>
<keyword evidence="3" id="KW-1185">Reference proteome</keyword>
<organism evidence="2 3">
    <name type="scientific">Apiospora marii</name>
    <dbReference type="NCBI Taxonomy" id="335849"/>
    <lineage>
        <taxon>Eukaryota</taxon>
        <taxon>Fungi</taxon>
        <taxon>Dikarya</taxon>
        <taxon>Ascomycota</taxon>
        <taxon>Pezizomycotina</taxon>
        <taxon>Sordariomycetes</taxon>
        <taxon>Xylariomycetidae</taxon>
        <taxon>Amphisphaeriales</taxon>
        <taxon>Apiosporaceae</taxon>
        <taxon>Apiospora</taxon>
    </lineage>
</organism>
<feature type="compositionally biased region" description="Basic and acidic residues" evidence="1">
    <location>
        <begin position="59"/>
        <end position="70"/>
    </location>
</feature>
<gene>
    <name evidence="2" type="ORF">PG991_011471</name>
</gene>
<reference evidence="2 3" key="1">
    <citation type="submission" date="2023-01" db="EMBL/GenBank/DDBJ databases">
        <title>Analysis of 21 Apiospora genomes using comparative genomics revels a genus with tremendous synthesis potential of carbohydrate active enzymes and secondary metabolites.</title>
        <authorList>
            <person name="Sorensen T."/>
        </authorList>
    </citation>
    <scope>NUCLEOTIDE SEQUENCE [LARGE SCALE GENOMIC DNA]</scope>
    <source>
        <strain evidence="2 3">CBS 20057</strain>
    </source>
</reference>
<proteinExistence type="predicted"/>
<evidence type="ECO:0000313" key="3">
    <source>
        <dbReference type="Proteomes" id="UP001396898"/>
    </source>
</evidence>
<protein>
    <recommendedName>
        <fullName evidence="4">SWIM-type domain-containing protein</fullName>
    </recommendedName>
</protein>
<evidence type="ECO:0000256" key="1">
    <source>
        <dbReference type="SAM" id="MobiDB-lite"/>
    </source>
</evidence>
<accession>A0ABR1REL5</accession>
<dbReference type="EMBL" id="JAQQWI010000016">
    <property type="protein sequence ID" value="KAK8008920.1"/>
    <property type="molecule type" value="Genomic_DNA"/>
</dbReference>
<comment type="caution">
    <text evidence="2">The sequence shown here is derived from an EMBL/GenBank/DDBJ whole genome shotgun (WGS) entry which is preliminary data.</text>
</comment>
<evidence type="ECO:0000313" key="2">
    <source>
        <dbReference type="EMBL" id="KAK8008920.1"/>
    </source>
</evidence>
<dbReference type="Proteomes" id="UP001396898">
    <property type="component" value="Unassembled WGS sequence"/>
</dbReference>
<evidence type="ECO:0008006" key="4">
    <source>
        <dbReference type="Google" id="ProtNLM"/>
    </source>
</evidence>
<feature type="region of interest" description="Disordered" evidence="1">
    <location>
        <begin position="58"/>
        <end position="81"/>
    </location>
</feature>